<evidence type="ECO:0000256" key="4">
    <source>
        <dbReference type="ARBA" id="ARBA00022452"/>
    </source>
</evidence>
<dbReference type="GO" id="GO:0015288">
    <property type="term" value="F:porin activity"/>
    <property type="evidence" value="ECO:0007669"/>
    <property type="project" value="UniProtKB-KW"/>
</dbReference>
<keyword evidence="13" id="KW-0998">Cell outer membrane</keyword>
<dbReference type="Gene3D" id="3.10.560.10">
    <property type="entry name" value="Outer membrane lipoprotein wza domain like"/>
    <property type="match status" value="1"/>
</dbReference>
<dbReference type="InterPro" id="IPR054765">
    <property type="entry name" value="SLBB_dom"/>
</dbReference>
<evidence type="ECO:0000256" key="8">
    <source>
        <dbReference type="ARBA" id="ARBA00023047"/>
    </source>
</evidence>
<dbReference type="GO" id="GO:0015159">
    <property type="term" value="F:polysaccharide transmembrane transporter activity"/>
    <property type="evidence" value="ECO:0007669"/>
    <property type="project" value="InterPro"/>
</dbReference>
<protein>
    <submittedName>
        <fullName evidence="18">Sugar transporter</fullName>
    </submittedName>
</protein>
<dbReference type="Pfam" id="PF02563">
    <property type="entry name" value="Poly_export"/>
    <property type="match status" value="1"/>
</dbReference>
<keyword evidence="9" id="KW-0406">Ion transport</keyword>
<dbReference type="InterPro" id="IPR003715">
    <property type="entry name" value="Poly_export_N"/>
</dbReference>
<dbReference type="PANTHER" id="PTHR33619:SF3">
    <property type="entry name" value="POLYSACCHARIDE EXPORT PROTEIN GFCE-RELATED"/>
    <property type="match status" value="1"/>
</dbReference>
<dbReference type="RefSeq" id="WP_109405012.1">
    <property type="nucleotide sequence ID" value="NZ_QFFG01000003.1"/>
</dbReference>
<dbReference type="PANTHER" id="PTHR33619">
    <property type="entry name" value="POLYSACCHARIDE EXPORT PROTEIN GFCE-RELATED"/>
    <property type="match status" value="1"/>
</dbReference>
<dbReference type="EMBL" id="QFFG01000003">
    <property type="protein sequence ID" value="PWG05470.1"/>
    <property type="molecule type" value="Genomic_DNA"/>
</dbReference>
<keyword evidence="8" id="KW-0625">Polysaccharide transport</keyword>
<feature type="domain" description="SLBB" evidence="17">
    <location>
        <begin position="142"/>
        <end position="220"/>
    </location>
</feature>
<evidence type="ECO:0000256" key="14">
    <source>
        <dbReference type="ARBA" id="ARBA00023288"/>
    </source>
</evidence>
<evidence type="ECO:0000256" key="9">
    <source>
        <dbReference type="ARBA" id="ARBA00023065"/>
    </source>
</evidence>
<comment type="caution">
    <text evidence="18">The sequence shown here is derived from an EMBL/GenBank/DDBJ whole genome shotgun (WGS) entry which is preliminary data.</text>
</comment>
<gene>
    <name evidence="18" type="ORF">DIS07_09585</name>
</gene>
<evidence type="ECO:0000256" key="12">
    <source>
        <dbReference type="ARBA" id="ARBA00023139"/>
    </source>
</evidence>
<reference evidence="18 19" key="1">
    <citation type="submission" date="2018-05" db="EMBL/GenBank/DDBJ databases">
        <title>Polaribacter aquimarinus sp. nov., isolated from sediment in a sediment of sea.</title>
        <authorList>
            <person name="Lu D."/>
        </authorList>
    </citation>
    <scope>NUCLEOTIDE SEQUENCE [LARGE SCALE GENOMIC DNA]</scope>
    <source>
        <strain evidence="18 19">ZY113</strain>
    </source>
</reference>
<dbReference type="GO" id="GO:0006811">
    <property type="term" value="P:monoatomic ion transport"/>
    <property type="evidence" value="ECO:0007669"/>
    <property type="project" value="UniProtKB-KW"/>
</dbReference>
<evidence type="ECO:0000259" key="17">
    <source>
        <dbReference type="Pfam" id="PF22461"/>
    </source>
</evidence>
<name>A0A2U2JAW1_9FLAO</name>
<keyword evidence="15" id="KW-1133">Transmembrane helix</keyword>
<proteinExistence type="inferred from homology"/>
<evidence type="ECO:0000256" key="11">
    <source>
        <dbReference type="ARBA" id="ARBA00023136"/>
    </source>
</evidence>
<evidence type="ECO:0000256" key="1">
    <source>
        <dbReference type="ARBA" id="ARBA00004571"/>
    </source>
</evidence>
<dbReference type="AlphaFoldDB" id="A0A2U2JAW1"/>
<dbReference type="OrthoDB" id="662756at2"/>
<feature type="domain" description="Polysaccharide export protein N-terminal" evidence="16">
    <location>
        <begin position="40"/>
        <end position="138"/>
    </location>
</feature>
<organism evidence="18 19">
    <name type="scientific">Polaribacter aquimarinus</name>
    <dbReference type="NCBI Taxonomy" id="2100726"/>
    <lineage>
        <taxon>Bacteria</taxon>
        <taxon>Pseudomonadati</taxon>
        <taxon>Bacteroidota</taxon>
        <taxon>Flavobacteriia</taxon>
        <taxon>Flavobacteriales</taxon>
        <taxon>Flavobacteriaceae</taxon>
    </lineage>
</organism>
<sequence>MINKKIAILTMLIAIFSSCISPKRVIYFQNDEIDQNLVNNDYKTIFKADDLLQIIVTSKDLESAIPFNLPVITTESVTNSPVGQPVFQTYLVDSNGEIDFPVLGKIKVANLTREELISNLKNKLSPNYIKKPTINIMITNFKVTVLGDVKRPGTYNIKNERLTILEALGLAGDLELTGDRKILVTREENGEKKIYEVDLLSKKIYNSPVYYLQQNDLIYVKPNYAKSQYAVFNPNTGLFVSIASIFIALVSIIVK</sequence>
<dbReference type="Pfam" id="PF22461">
    <property type="entry name" value="SLBB_2"/>
    <property type="match status" value="1"/>
</dbReference>
<evidence type="ECO:0000256" key="3">
    <source>
        <dbReference type="ARBA" id="ARBA00022448"/>
    </source>
</evidence>
<evidence type="ECO:0000313" key="19">
    <source>
        <dbReference type="Proteomes" id="UP000245670"/>
    </source>
</evidence>
<dbReference type="GO" id="GO:0009279">
    <property type="term" value="C:cell outer membrane"/>
    <property type="evidence" value="ECO:0007669"/>
    <property type="project" value="UniProtKB-SubCell"/>
</dbReference>
<dbReference type="GO" id="GO:0046930">
    <property type="term" value="C:pore complex"/>
    <property type="evidence" value="ECO:0007669"/>
    <property type="project" value="UniProtKB-KW"/>
</dbReference>
<evidence type="ECO:0000259" key="16">
    <source>
        <dbReference type="Pfam" id="PF02563"/>
    </source>
</evidence>
<evidence type="ECO:0000256" key="15">
    <source>
        <dbReference type="SAM" id="Phobius"/>
    </source>
</evidence>
<keyword evidence="5 18" id="KW-0762">Sugar transport</keyword>
<keyword evidence="12" id="KW-0564">Palmitate</keyword>
<keyword evidence="3" id="KW-0813">Transport</keyword>
<evidence type="ECO:0000256" key="10">
    <source>
        <dbReference type="ARBA" id="ARBA00023114"/>
    </source>
</evidence>
<keyword evidence="11 15" id="KW-0472">Membrane</keyword>
<keyword evidence="6 15" id="KW-0812">Transmembrane</keyword>
<dbReference type="Proteomes" id="UP000245670">
    <property type="component" value="Unassembled WGS sequence"/>
</dbReference>
<keyword evidence="4" id="KW-1134">Transmembrane beta strand</keyword>
<keyword evidence="19" id="KW-1185">Reference proteome</keyword>
<feature type="transmembrane region" description="Helical" evidence="15">
    <location>
        <begin position="236"/>
        <end position="254"/>
    </location>
</feature>
<keyword evidence="10" id="KW-0626">Porin</keyword>
<evidence type="ECO:0000256" key="7">
    <source>
        <dbReference type="ARBA" id="ARBA00022729"/>
    </source>
</evidence>
<evidence type="ECO:0000256" key="2">
    <source>
        <dbReference type="ARBA" id="ARBA00009450"/>
    </source>
</evidence>
<keyword evidence="7" id="KW-0732">Signal</keyword>
<accession>A0A2U2JAW1</accession>
<evidence type="ECO:0000256" key="6">
    <source>
        <dbReference type="ARBA" id="ARBA00022692"/>
    </source>
</evidence>
<keyword evidence="14" id="KW-0449">Lipoprotein</keyword>
<comment type="subcellular location">
    <subcellularLocation>
        <location evidence="1">Cell outer membrane</location>
        <topology evidence="1">Multi-pass membrane protein</topology>
    </subcellularLocation>
</comment>
<evidence type="ECO:0000256" key="5">
    <source>
        <dbReference type="ARBA" id="ARBA00022597"/>
    </source>
</evidence>
<evidence type="ECO:0000313" key="18">
    <source>
        <dbReference type="EMBL" id="PWG05470.1"/>
    </source>
</evidence>
<dbReference type="InterPro" id="IPR049712">
    <property type="entry name" value="Poly_export"/>
</dbReference>
<evidence type="ECO:0000256" key="13">
    <source>
        <dbReference type="ARBA" id="ARBA00023237"/>
    </source>
</evidence>
<dbReference type="PROSITE" id="PS51257">
    <property type="entry name" value="PROKAR_LIPOPROTEIN"/>
    <property type="match status" value="1"/>
</dbReference>
<comment type="similarity">
    <text evidence="2">Belongs to the BexD/CtrA/VexA family.</text>
</comment>